<keyword evidence="4" id="KW-0444">Lipid biosynthesis</keyword>
<evidence type="ECO:0000256" key="4">
    <source>
        <dbReference type="ARBA" id="ARBA00022516"/>
    </source>
</evidence>
<accession>A0AB33IQR6</accession>
<dbReference type="AlphaFoldDB" id="A0AB33IQR6"/>
<keyword evidence="5" id="KW-0441">Lipid A biosynthesis</keyword>
<sequence>MKYYLIVGEASGDLHASHLMKSLLGVDPEAQFRFFGGDLMSAVGGERVRHYRELAYMGFIPVLLHLPTIFRNMAFCKQDIVRWKPDVVILVDYPGFNLNIAKYLHAHTEIPVYYYISPKIWAWKEWRIKSIRRDIDELFSILPFEIPFFEQKHHYPIHYVGNPTADEVRRFLADYRETKTEFCTRHRLDDGKPIIALLAGSRKQEIKDNLPAMIEAARPLAEAYGCQLVLAGAPSIDDAYYAQYVDGSGVHMVKNETFALLAHASTALVTSGTATLETALFRVPQVVCYETPVPRLIRFAFNHIIKVPFISLVNLIADREVVPELLADRFSVSNIKSHLEAILTDTEDRRAMLEGYEDVAHALGDTVAPDNAARMMVDLLSKG</sequence>
<evidence type="ECO:0000256" key="2">
    <source>
        <dbReference type="ARBA" id="ARBA00012687"/>
    </source>
</evidence>
<keyword evidence="8" id="KW-0443">Lipid metabolism</keyword>
<evidence type="ECO:0000256" key="5">
    <source>
        <dbReference type="ARBA" id="ARBA00022556"/>
    </source>
</evidence>
<dbReference type="GO" id="GO:0016020">
    <property type="term" value="C:membrane"/>
    <property type="evidence" value="ECO:0007669"/>
    <property type="project" value="GOC"/>
</dbReference>
<dbReference type="GO" id="GO:0008915">
    <property type="term" value="F:lipid-A-disaccharide synthase activity"/>
    <property type="evidence" value="ECO:0007669"/>
    <property type="project" value="UniProtKB-UniRule"/>
</dbReference>
<comment type="catalytic activity">
    <reaction evidence="9">
        <text>a lipid X + a UDP-2-N,3-O-bis[(3R)-3-hydroxyacyl]-alpha-D-glucosamine = a lipid A disaccharide + UDP + H(+)</text>
        <dbReference type="Rhea" id="RHEA:67828"/>
        <dbReference type="ChEBI" id="CHEBI:15378"/>
        <dbReference type="ChEBI" id="CHEBI:58223"/>
        <dbReference type="ChEBI" id="CHEBI:137748"/>
        <dbReference type="ChEBI" id="CHEBI:176338"/>
        <dbReference type="ChEBI" id="CHEBI:176343"/>
        <dbReference type="EC" id="2.4.1.182"/>
    </reaction>
</comment>
<evidence type="ECO:0000256" key="6">
    <source>
        <dbReference type="ARBA" id="ARBA00022676"/>
    </source>
</evidence>
<evidence type="ECO:0000256" key="10">
    <source>
        <dbReference type="NCBIfam" id="TIGR00215"/>
    </source>
</evidence>
<evidence type="ECO:0000256" key="1">
    <source>
        <dbReference type="ARBA" id="ARBA00002056"/>
    </source>
</evidence>
<comment type="function">
    <text evidence="1">Condensation of UDP-2,3-diacylglucosamine and 2,3-diacylglucosamine-1-phosphate to form lipid A disaccharide, a precursor of lipid A, a phosphorylated glycolipid that anchors the lipopolysaccharide to the outer membrane of the cell.</text>
</comment>
<dbReference type="EC" id="2.4.1.182" evidence="2 10"/>
<evidence type="ECO:0000256" key="3">
    <source>
        <dbReference type="ARBA" id="ARBA00020902"/>
    </source>
</evidence>
<dbReference type="NCBIfam" id="TIGR00215">
    <property type="entry name" value="lpxB"/>
    <property type="match status" value="1"/>
</dbReference>
<dbReference type="EMBL" id="AP035785">
    <property type="protein sequence ID" value="BFO70266.1"/>
    <property type="molecule type" value="Genomic_DNA"/>
</dbReference>
<evidence type="ECO:0000256" key="9">
    <source>
        <dbReference type="ARBA" id="ARBA00048975"/>
    </source>
</evidence>
<dbReference type="GO" id="GO:0009245">
    <property type="term" value="P:lipid A biosynthetic process"/>
    <property type="evidence" value="ECO:0007669"/>
    <property type="project" value="UniProtKB-UniRule"/>
</dbReference>
<dbReference type="SUPFAM" id="SSF53756">
    <property type="entry name" value="UDP-Glycosyltransferase/glycogen phosphorylase"/>
    <property type="match status" value="1"/>
</dbReference>
<dbReference type="Gene3D" id="3.40.50.2000">
    <property type="entry name" value="Glycogen Phosphorylase B"/>
    <property type="match status" value="1"/>
</dbReference>
<evidence type="ECO:0000313" key="11">
    <source>
        <dbReference type="EMBL" id="BFO70266.1"/>
    </source>
</evidence>
<evidence type="ECO:0000256" key="7">
    <source>
        <dbReference type="ARBA" id="ARBA00022679"/>
    </source>
</evidence>
<dbReference type="PANTHER" id="PTHR30372">
    <property type="entry name" value="LIPID-A-DISACCHARIDE SYNTHASE"/>
    <property type="match status" value="1"/>
</dbReference>
<dbReference type="InterPro" id="IPR003835">
    <property type="entry name" value="Glyco_trans_19"/>
</dbReference>
<dbReference type="Pfam" id="PF02684">
    <property type="entry name" value="LpxB"/>
    <property type="match status" value="1"/>
</dbReference>
<organism evidence="11">
    <name type="scientific">Prevotella sp. GTC17253</name>
    <dbReference type="NCBI Taxonomy" id="3236793"/>
    <lineage>
        <taxon>Bacteria</taxon>
        <taxon>Pseudomonadati</taxon>
        <taxon>Bacteroidota</taxon>
        <taxon>Bacteroidia</taxon>
        <taxon>Bacteroidales</taxon>
        <taxon>Prevotellaceae</taxon>
        <taxon>Prevotella</taxon>
    </lineage>
</organism>
<keyword evidence="7" id="KW-0808">Transferase</keyword>
<name>A0AB33IQR6_9BACT</name>
<dbReference type="PANTHER" id="PTHR30372:SF4">
    <property type="entry name" value="LIPID-A-DISACCHARIDE SYNTHASE, MITOCHONDRIAL-RELATED"/>
    <property type="match status" value="1"/>
</dbReference>
<evidence type="ECO:0000256" key="8">
    <source>
        <dbReference type="ARBA" id="ARBA00023098"/>
    </source>
</evidence>
<protein>
    <recommendedName>
        <fullName evidence="3 10">Lipid-A-disaccharide synthase</fullName>
        <ecNumber evidence="2 10">2.4.1.182</ecNumber>
    </recommendedName>
</protein>
<proteinExistence type="predicted"/>
<gene>
    <name evidence="11" type="primary">lpxB</name>
    <name evidence="11" type="ORF">GTC17253_02320</name>
</gene>
<reference evidence="11" key="1">
    <citation type="submission" date="2024-07" db="EMBL/GenBank/DDBJ databases">
        <title>Complete genome sequence of Prevotella sp. YM-2024 GTC17253.</title>
        <authorList>
            <person name="Hayashi M."/>
            <person name="Muto Y."/>
            <person name="Tanaka K."/>
            <person name="Niwa H."/>
        </authorList>
    </citation>
    <scope>NUCLEOTIDE SEQUENCE</scope>
    <source>
        <strain evidence="11">GTC17253</strain>
    </source>
</reference>
<keyword evidence="6" id="KW-0328">Glycosyltransferase</keyword>
<dbReference type="GO" id="GO:0005543">
    <property type="term" value="F:phospholipid binding"/>
    <property type="evidence" value="ECO:0007669"/>
    <property type="project" value="TreeGrafter"/>
</dbReference>